<dbReference type="VEuPathDB" id="FungiDB:HpaG804624"/>
<sequence>MMTLLELLDNVSRDCMKAVCEVLNIDERWIFDELLDDLTRPTPDLQGHRSTNYKYGASVLRIYNYHNKAVKDQASSKDDQSDDLCGVHADIGLVTVSPLATVPGLQIWNLERMVWADVEDSAAPLHFSVFAGETLGLLTHGVISAPLHRVPSIYIKNEAERRMSMPYFLRAMPDACLNPKAPIDDHITCRDFVENILHKNRPWRQSDPNNHAPPDY</sequence>
<accession>M4BEA6</accession>
<keyword evidence="3" id="KW-1185">Reference proteome</keyword>
<dbReference type="InParanoid" id="M4BEA6"/>
<feature type="domain" description="Isopenicillin N synthase-like Fe(2+) 2OG dioxygenase" evidence="1">
    <location>
        <begin position="81"/>
        <end position="170"/>
    </location>
</feature>
<reference evidence="3" key="1">
    <citation type="journal article" date="2010" name="Science">
        <title>Signatures of adaptation to obligate biotrophy in the Hyaloperonospora arabidopsidis genome.</title>
        <authorList>
            <person name="Baxter L."/>
            <person name="Tripathy S."/>
            <person name="Ishaque N."/>
            <person name="Boot N."/>
            <person name="Cabral A."/>
            <person name="Kemen E."/>
            <person name="Thines M."/>
            <person name="Ah-Fong A."/>
            <person name="Anderson R."/>
            <person name="Badejoko W."/>
            <person name="Bittner-Eddy P."/>
            <person name="Boore J.L."/>
            <person name="Chibucos M.C."/>
            <person name="Coates M."/>
            <person name="Dehal P."/>
            <person name="Delehaunty K."/>
            <person name="Dong S."/>
            <person name="Downton P."/>
            <person name="Dumas B."/>
            <person name="Fabro G."/>
            <person name="Fronick C."/>
            <person name="Fuerstenberg S.I."/>
            <person name="Fulton L."/>
            <person name="Gaulin E."/>
            <person name="Govers F."/>
            <person name="Hughes L."/>
            <person name="Humphray S."/>
            <person name="Jiang R.H."/>
            <person name="Judelson H."/>
            <person name="Kamoun S."/>
            <person name="Kyung K."/>
            <person name="Meijer H."/>
            <person name="Minx P."/>
            <person name="Morris P."/>
            <person name="Nelson J."/>
            <person name="Phuntumart V."/>
            <person name="Qutob D."/>
            <person name="Rehmany A."/>
            <person name="Rougon-Cardoso A."/>
            <person name="Ryden P."/>
            <person name="Torto-Alalibo T."/>
            <person name="Studholme D."/>
            <person name="Wang Y."/>
            <person name="Win J."/>
            <person name="Wood J."/>
            <person name="Clifton S.W."/>
            <person name="Rogers J."/>
            <person name="Van den Ackerveken G."/>
            <person name="Jones J.D."/>
            <person name="McDowell J.M."/>
            <person name="Beynon J."/>
            <person name="Tyler B.M."/>
        </authorList>
    </citation>
    <scope>NUCLEOTIDE SEQUENCE [LARGE SCALE GENOMIC DNA]</scope>
    <source>
        <strain evidence="3">Emoy2</strain>
    </source>
</reference>
<dbReference type="InterPro" id="IPR050231">
    <property type="entry name" value="Iron_ascorbate_oxido_reductase"/>
</dbReference>
<name>M4BEA6_HYAAE</name>
<dbReference type="AlphaFoldDB" id="M4BEA6"/>
<dbReference type="EnsemblProtists" id="HpaT804624">
    <property type="protein sequence ID" value="HpaP804624"/>
    <property type="gene ID" value="HpaG804624"/>
</dbReference>
<evidence type="ECO:0000313" key="3">
    <source>
        <dbReference type="Proteomes" id="UP000011713"/>
    </source>
</evidence>
<dbReference type="InterPro" id="IPR027443">
    <property type="entry name" value="IPNS-like_sf"/>
</dbReference>
<dbReference type="eggNOG" id="ENOG502RDB6">
    <property type="taxonomic scope" value="Eukaryota"/>
</dbReference>
<protein>
    <recommendedName>
        <fullName evidence="1">Isopenicillin N synthase-like Fe(2+) 2OG dioxygenase domain-containing protein</fullName>
    </recommendedName>
</protein>
<dbReference type="STRING" id="559515.M4BEA6"/>
<dbReference type="Pfam" id="PF03171">
    <property type="entry name" value="2OG-FeII_Oxy"/>
    <property type="match status" value="1"/>
</dbReference>
<dbReference type="OMA" id="ERMVWAD"/>
<dbReference type="Proteomes" id="UP000011713">
    <property type="component" value="Unassembled WGS sequence"/>
</dbReference>
<dbReference type="EMBL" id="JH598174">
    <property type="status" value="NOT_ANNOTATED_CDS"/>
    <property type="molecule type" value="Genomic_DNA"/>
</dbReference>
<dbReference type="PANTHER" id="PTHR47990">
    <property type="entry name" value="2-OXOGLUTARATE (2OG) AND FE(II)-DEPENDENT OXYGENASE SUPERFAMILY PROTEIN-RELATED"/>
    <property type="match status" value="1"/>
</dbReference>
<organism evidence="2 3">
    <name type="scientific">Hyaloperonospora arabidopsidis (strain Emoy2)</name>
    <name type="common">Downy mildew agent</name>
    <name type="synonym">Peronospora arabidopsidis</name>
    <dbReference type="NCBI Taxonomy" id="559515"/>
    <lineage>
        <taxon>Eukaryota</taxon>
        <taxon>Sar</taxon>
        <taxon>Stramenopiles</taxon>
        <taxon>Oomycota</taxon>
        <taxon>Peronosporomycetes</taxon>
        <taxon>Peronosporales</taxon>
        <taxon>Peronosporaceae</taxon>
        <taxon>Hyaloperonospora</taxon>
    </lineage>
</organism>
<proteinExistence type="predicted"/>
<dbReference type="Gene3D" id="2.60.120.330">
    <property type="entry name" value="B-lactam Antibiotic, Isopenicillin N Synthase, Chain"/>
    <property type="match status" value="1"/>
</dbReference>
<reference evidence="2" key="2">
    <citation type="submission" date="2015-06" db="UniProtKB">
        <authorList>
            <consortium name="EnsemblProtists"/>
        </authorList>
    </citation>
    <scope>IDENTIFICATION</scope>
    <source>
        <strain evidence="2">Emoy2</strain>
    </source>
</reference>
<dbReference type="HOGENOM" id="CLU_1279804_0_0_1"/>
<dbReference type="InterPro" id="IPR044861">
    <property type="entry name" value="IPNS-like_FE2OG_OXY"/>
</dbReference>
<evidence type="ECO:0000313" key="2">
    <source>
        <dbReference type="EnsemblProtists" id="HpaP804624"/>
    </source>
</evidence>
<dbReference type="SUPFAM" id="SSF51197">
    <property type="entry name" value="Clavaminate synthase-like"/>
    <property type="match status" value="1"/>
</dbReference>
<evidence type="ECO:0000259" key="1">
    <source>
        <dbReference type="Pfam" id="PF03171"/>
    </source>
</evidence>